<comment type="caution">
    <text evidence="4">The sequence shown here is derived from an EMBL/GenBank/DDBJ whole genome shotgun (WGS) entry which is preliminary data.</text>
</comment>
<comment type="similarity">
    <text evidence="1">Belongs to the beta type-B retroviral polymerase family. HERV class-II K(HML-2) pol subfamily.</text>
</comment>
<dbReference type="GO" id="GO:0004523">
    <property type="term" value="F:RNA-DNA hybrid ribonuclease activity"/>
    <property type="evidence" value="ECO:0007669"/>
    <property type="project" value="UniProtKB-EC"/>
</dbReference>
<organism evidence="4 5">
    <name type="scientific">Larimichthys crocea</name>
    <name type="common">Large yellow croaker</name>
    <name type="synonym">Pseudosciaena crocea</name>
    <dbReference type="NCBI Taxonomy" id="215358"/>
    <lineage>
        <taxon>Eukaryota</taxon>
        <taxon>Metazoa</taxon>
        <taxon>Chordata</taxon>
        <taxon>Craniata</taxon>
        <taxon>Vertebrata</taxon>
        <taxon>Euteleostomi</taxon>
        <taxon>Actinopterygii</taxon>
        <taxon>Neopterygii</taxon>
        <taxon>Teleostei</taxon>
        <taxon>Neoteleostei</taxon>
        <taxon>Acanthomorphata</taxon>
        <taxon>Eupercaria</taxon>
        <taxon>Sciaenidae</taxon>
        <taxon>Larimichthys</taxon>
    </lineage>
</organism>
<name>A0A6G0HEJ4_LARCR</name>
<dbReference type="EMBL" id="REGW02000627">
    <property type="protein sequence ID" value="KAE8277450.1"/>
    <property type="molecule type" value="Genomic_DNA"/>
</dbReference>
<dbReference type="InterPro" id="IPR043128">
    <property type="entry name" value="Rev_trsase/Diguanyl_cyclase"/>
</dbReference>
<dbReference type="AlphaFoldDB" id="A0A6G0HEJ4"/>
<sequence length="222" mass="24737">MEKTVCVYNCSFQYQGHNLNELLLPGPPLGPSLLSVLLRFREHALAFSSDIRGMFHQVRLLQSDKPLLRFLWRDLRPENPPSVYEWQVLPFGTTCSPCCATFALQKHVQDHSQPGEDVQVIIEKSFYVDNCLHSLTSREAARVLVDKLRHLLAEGGFELSSGPATTPPSSPIFPLKSGQTPVNCGSAMVGQMSRSQPLDYTGTASQTPCPTSIAWWIAQWPQ</sequence>
<dbReference type="Gene3D" id="3.10.10.10">
    <property type="entry name" value="HIV Type 1 Reverse Transcriptase, subunit A, domain 1"/>
    <property type="match status" value="1"/>
</dbReference>
<keyword evidence="5" id="KW-1185">Reference proteome</keyword>
<proteinExistence type="inferred from homology"/>
<evidence type="ECO:0000313" key="4">
    <source>
        <dbReference type="EMBL" id="KAE8277450.1"/>
    </source>
</evidence>
<reference evidence="4 5" key="1">
    <citation type="submission" date="2019-07" db="EMBL/GenBank/DDBJ databases">
        <title>Chromosome genome assembly for large yellow croaker.</title>
        <authorList>
            <person name="Xiao S."/>
        </authorList>
    </citation>
    <scope>NUCLEOTIDE SEQUENCE [LARGE SCALE GENOMIC DNA]</scope>
    <source>
        <strain evidence="4">JMULYC20181020</strain>
        <tissue evidence="4">Muscle</tissue>
    </source>
</reference>
<dbReference type="InterPro" id="IPR043502">
    <property type="entry name" value="DNA/RNA_pol_sf"/>
</dbReference>
<gene>
    <name evidence="4" type="ORF">D5F01_LYC24614</name>
</gene>
<dbReference type="PANTHER" id="PTHR47331">
    <property type="entry name" value="PHD-TYPE DOMAIN-CONTAINING PROTEIN"/>
    <property type="match status" value="1"/>
</dbReference>
<dbReference type="Pfam" id="PF00078">
    <property type="entry name" value="RVT_1"/>
    <property type="match status" value="1"/>
</dbReference>
<dbReference type="Proteomes" id="UP000424527">
    <property type="component" value="Unassembled WGS sequence"/>
</dbReference>
<dbReference type="PANTHER" id="PTHR47331:SF5">
    <property type="entry name" value="RIBONUCLEASE H"/>
    <property type="match status" value="1"/>
</dbReference>
<evidence type="ECO:0000313" key="5">
    <source>
        <dbReference type="Proteomes" id="UP000424527"/>
    </source>
</evidence>
<dbReference type="SUPFAM" id="SSF56672">
    <property type="entry name" value="DNA/RNA polymerases"/>
    <property type="match status" value="1"/>
</dbReference>
<evidence type="ECO:0000256" key="2">
    <source>
        <dbReference type="ARBA" id="ARBA00012180"/>
    </source>
</evidence>
<protein>
    <recommendedName>
        <fullName evidence="2">ribonuclease H</fullName>
        <ecNumber evidence="2">3.1.26.4</ecNumber>
    </recommendedName>
</protein>
<feature type="domain" description="Reverse transcriptase" evidence="3">
    <location>
        <begin position="25"/>
        <end position="160"/>
    </location>
</feature>
<dbReference type="InterPro" id="IPR000477">
    <property type="entry name" value="RT_dom"/>
</dbReference>
<evidence type="ECO:0000259" key="3">
    <source>
        <dbReference type="Pfam" id="PF00078"/>
    </source>
</evidence>
<evidence type="ECO:0000256" key="1">
    <source>
        <dbReference type="ARBA" id="ARBA00010879"/>
    </source>
</evidence>
<dbReference type="Gene3D" id="3.30.70.270">
    <property type="match status" value="1"/>
</dbReference>
<accession>A0A6G0HEJ4</accession>
<dbReference type="EC" id="3.1.26.4" evidence="2"/>